<protein>
    <submittedName>
        <fullName evidence="2">Uncharacterized protein</fullName>
    </submittedName>
</protein>
<reference evidence="3" key="1">
    <citation type="journal article" date="2019" name="Int. J. Syst. Evol. Microbiol.">
        <title>The Global Catalogue of Microorganisms (GCM) 10K type strain sequencing project: providing services to taxonomists for standard genome sequencing and annotation.</title>
        <authorList>
            <consortium name="The Broad Institute Genomics Platform"/>
            <consortium name="The Broad Institute Genome Sequencing Center for Infectious Disease"/>
            <person name="Wu L."/>
            <person name="Ma J."/>
        </authorList>
    </citation>
    <scope>NUCLEOTIDE SEQUENCE [LARGE SCALE GENOMIC DNA]</scope>
    <source>
        <strain evidence="3">JCM 9651</strain>
    </source>
</reference>
<evidence type="ECO:0000313" key="3">
    <source>
        <dbReference type="Proteomes" id="UP001499990"/>
    </source>
</evidence>
<dbReference type="EMBL" id="BAAAYL010000001">
    <property type="protein sequence ID" value="GAA3379292.1"/>
    <property type="molecule type" value="Genomic_DNA"/>
</dbReference>
<sequence>MRSTLSHGSDNGPPTRRQSNARPVVFGPRRRTGRCPEPSLANAADAIAAMARGFAALPRALSPEELGSGDRPVVAATMVGVTTPEWTRRGNG</sequence>
<organism evidence="2 3">
    <name type="scientific">Streptomyces sannanensis</name>
    <dbReference type="NCBI Taxonomy" id="285536"/>
    <lineage>
        <taxon>Bacteria</taxon>
        <taxon>Bacillati</taxon>
        <taxon>Actinomycetota</taxon>
        <taxon>Actinomycetes</taxon>
        <taxon>Kitasatosporales</taxon>
        <taxon>Streptomycetaceae</taxon>
        <taxon>Streptomyces</taxon>
    </lineage>
</organism>
<proteinExistence type="predicted"/>
<keyword evidence="3" id="KW-1185">Reference proteome</keyword>
<evidence type="ECO:0000313" key="2">
    <source>
        <dbReference type="EMBL" id="GAA3379292.1"/>
    </source>
</evidence>
<dbReference type="Proteomes" id="UP001499990">
    <property type="component" value="Unassembled WGS sequence"/>
</dbReference>
<comment type="caution">
    <text evidence="2">The sequence shown here is derived from an EMBL/GenBank/DDBJ whole genome shotgun (WGS) entry which is preliminary data.</text>
</comment>
<feature type="region of interest" description="Disordered" evidence="1">
    <location>
        <begin position="1"/>
        <end position="38"/>
    </location>
</feature>
<evidence type="ECO:0000256" key="1">
    <source>
        <dbReference type="SAM" id="MobiDB-lite"/>
    </source>
</evidence>
<gene>
    <name evidence="2" type="ORF">GCM10020367_62240</name>
</gene>
<name>A0ABP6SL40_9ACTN</name>
<accession>A0ABP6SL40</accession>